<dbReference type="GO" id="GO:0008017">
    <property type="term" value="F:microtubule binding"/>
    <property type="evidence" value="ECO:0007669"/>
    <property type="project" value="InterPro"/>
</dbReference>
<gene>
    <name evidence="3" type="ORF">FRX31_022789</name>
</gene>
<evidence type="ECO:0000313" key="3">
    <source>
        <dbReference type="EMBL" id="KAF5187624.1"/>
    </source>
</evidence>
<feature type="region of interest" description="Disordered" evidence="2">
    <location>
        <begin position="79"/>
        <end position="135"/>
    </location>
</feature>
<dbReference type="GO" id="GO:0010497">
    <property type="term" value="P:plasmodesmata-mediated intercellular transport"/>
    <property type="evidence" value="ECO:0007669"/>
    <property type="project" value="InterPro"/>
</dbReference>
<organism evidence="3 4">
    <name type="scientific">Thalictrum thalictroides</name>
    <name type="common">Rue-anemone</name>
    <name type="synonym">Anemone thalictroides</name>
    <dbReference type="NCBI Taxonomy" id="46969"/>
    <lineage>
        <taxon>Eukaryota</taxon>
        <taxon>Viridiplantae</taxon>
        <taxon>Streptophyta</taxon>
        <taxon>Embryophyta</taxon>
        <taxon>Tracheophyta</taxon>
        <taxon>Spermatophyta</taxon>
        <taxon>Magnoliopsida</taxon>
        <taxon>Ranunculales</taxon>
        <taxon>Ranunculaceae</taxon>
        <taxon>Thalictroideae</taxon>
        <taxon>Thalictrum</taxon>
    </lineage>
</organism>
<keyword evidence="1" id="KW-0175">Coiled coil</keyword>
<accession>A0A7J6VRC2</accession>
<dbReference type="OrthoDB" id="1915670at2759"/>
<dbReference type="EMBL" id="JABWDY010027770">
    <property type="protein sequence ID" value="KAF5187624.1"/>
    <property type="molecule type" value="Genomic_DNA"/>
</dbReference>
<proteinExistence type="predicted"/>
<evidence type="ECO:0000256" key="2">
    <source>
        <dbReference type="SAM" id="MobiDB-lite"/>
    </source>
</evidence>
<evidence type="ECO:0000313" key="4">
    <source>
        <dbReference type="Proteomes" id="UP000554482"/>
    </source>
</evidence>
<dbReference type="PANTHER" id="PTHR35502">
    <property type="entry name" value="PROTEIN MICROTUBULE BINDING PROTEIN 2C"/>
    <property type="match status" value="1"/>
</dbReference>
<dbReference type="Proteomes" id="UP000554482">
    <property type="component" value="Unassembled WGS sequence"/>
</dbReference>
<name>A0A7J6VRC2_THATH</name>
<comment type="caution">
    <text evidence="3">The sequence shown here is derived from an EMBL/GenBank/DDBJ whole genome shotgun (WGS) entry which is preliminary data.</text>
</comment>
<feature type="region of interest" description="Disordered" evidence="2">
    <location>
        <begin position="17"/>
        <end position="51"/>
    </location>
</feature>
<dbReference type="AlphaFoldDB" id="A0A7J6VRC2"/>
<dbReference type="InterPro" id="IPR040289">
    <property type="entry name" value="MBP2C"/>
</dbReference>
<reference evidence="3 4" key="1">
    <citation type="submission" date="2020-06" db="EMBL/GenBank/DDBJ databases">
        <title>Transcriptomic and genomic resources for Thalictrum thalictroides and T. hernandezii: Facilitating candidate gene discovery in an emerging model plant lineage.</title>
        <authorList>
            <person name="Arias T."/>
            <person name="Riano-Pachon D.M."/>
            <person name="Di Stilio V.S."/>
        </authorList>
    </citation>
    <scope>NUCLEOTIDE SEQUENCE [LARGE SCALE GENOMIC DNA]</scope>
    <source>
        <strain evidence="4">cv. WT478/WT964</strain>
        <tissue evidence="3">Leaves</tissue>
    </source>
</reference>
<feature type="compositionally biased region" description="Low complexity" evidence="2">
    <location>
        <begin position="31"/>
        <end position="45"/>
    </location>
</feature>
<keyword evidence="4" id="KW-1185">Reference proteome</keyword>
<protein>
    <submittedName>
        <fullName evidence="3">Microtubule binding protein 2c</fullName>
    </submittedName>
</protein>
<feature type="compositionally biased region" description="Basic and acidic residues" evidence="2">
    <location>
        <begin position="94"/>
        <end position="106"/>
    </location>
</feature>
<evidence type="ECO:0000256" key="1">
    <source>
        <dbReference type="SAM" id="Coils"/>
    </source>
</evidence>
<feature type="coiled-coil region" evidence="1">
    <location>
        <begin position="190"/>
        <end position="259"/>
    </location>
</feature>
<dbReference type="PANTHER" id="PTHR35502:SF2">
    <property type="entry name" value="PROTEIN MICROTUBULE BINDING PROTEIN 2C"/>
    <property type="match status" value="1"/>
</dbReference>
<sequence>MLEQQQQQHNFLDLHEHGDPISWLSGEDPISSSSSSSQPSHSIESNGNGNNKFDRVLYKNLVEMVPLVESLCLMDQKSKKSFPRRASMIHTKTPSKESKKGGEPKGRKVAQSIPTKKRRDVGDNNQSKDTSIDEFSIISSKTSTAQQDRDELIVLQEQVEDLHKKLLEKDELLRSARTSMHQMNLVHTRVDELKHQVAEKEMLIKSAHSQLSDAKVKLADKQAVLEKIQWEATASDEKVQELQDNIESIKGEITAFKILFECLTRDNSTAYVDDYDPPSSHLDQLSFIDDMDEKEMQEMEEARKAYISAIDAAKENQDDELLTIAVNARIHLQSFISRKRIPNFSFASNCL</sequence>